<evidence type="ECO:0000256" key="6">
    <source>
        <dbReference type="ARBA" id="ARBA00022840"/>
    </source>
</evidence>
<dbReference type="GO" id="GO:0016887">
    <property type="term" value="F:ATP hydrolysis activity"/>
    <property type="evidence" value="ECO:0007669"/>
    <property type="project" value="InterPro"/>
</dbReference>
<comment type="subcellular location">
    <subcellularLocation>
        <location evidence="1">Cell membrane</location>
        <topology evidence="1">Peripheral membrane protein</topology>
    </subcellularLocation>
</comment>
<evidence type="ECO:0000256" key="3">
    <source>
        <dbReference type="ARBA" id="ARBA00022448"/>
    </source>
</evidence>
<feature type="domain" description="ABC transporter" evidence="9">
    <location>
        <begin position="4"/>
        <end position="244"/>
    </location>
</feature>
<feature type="domain" description="ABC transporter" evidence="9">
    <location>
        <begin position="252"/>
        <end position="472"/>
    </location>
</feature>
<dbReference type="eggNOG" id="COG1122">
    <property type="taxonomic scope" value="Bacteria"/>
</dbReference>
<dbReference type="Pfam" id="PF00005">
    <property type="entry name" value="ABC_tran"/>
    <property type="match status" value="2"/>
</dbReference>
<dbReference type="GO" id="GO:0042626">
    <property type="term" value="F:ATPase-coupled transmembrane transporter activity"/>
    <property type="evidence" value="ECO:0007669"/>
    <property type="project" value="TreeGrafter"/>
</dbReference>
<keyword evidence="7" id="KW-1278">Translocase</keyword>
<dbReference type="InterPro" id="IPR027417">
    <property type="entry name" value="P-loop_NTPase"/>
</dbReference>
<keyword evidence="8" id="KW-0472">Membrane</keyword>
<dbReference type="SUPFAM" id="SSF52540">
    <property type="entry name" value="P-loop containing nucleoside triphosphate hydrolases"/>
    <property type="match status" value="2"/>
</dbReference>
<proteinExistence type="inferred from homology"/>
<dbReference type="InterPro" id="IPR017871">
    <property type="entry name" value="ABC_transporter-like_CS"/>
</dbReference>
<sequence>MATLDVKDLSFRYSADQTELLKNINFAPQPGSFNLLIGPSGSGKSTLLKLITGLYPQFGGQISQGSILLNGQAVGPIVPFERAKHIALLFQNPSRQFAMQTPLEQLTFSLENLQLPAEQILQRVQVALEELGLWALRNRDLQTLSGGEQQRVALANILALDSDIIVLDEPFANVDPASRLALLDHLKRLQVVNKKTIILSDHDLSGYLNIVDQVYALDNHQLITQSLDVIKAFKGANLNWSQTKPMAGPNQMTWQELTLTVGDRQLLKANTGQLSQGKLGLLTGANGIGKSTFFKALAHLKNYTGKIYFDQQTSEHIKLRLWSKKVALLFQNAQDQFISLTVAQELALARKHSQEPTYWTQVRLDAAVDALNLTQVLEQSVYLLSGGQQKKLQSLLMLITAPPVLLFDEPLAGLDFTSSQALLALIKETLNQLTLTALMISHQRAGLQPFVDYELCLDQAQISYVGGNHDAL</sequence>
<reference evidence="11" key="1">
    <citation type="journal article" date="2014" name="Genome Announc.">
        <title>Draft genome sequence of Weissella oryzae SG25T, isolated from fermented rice grains.</title>
        <authorList>
            <person name="Tanizawa Y."/>
            <person name="Fujisawa T."/>
            <person name="Mochizuki T."/>
            <person name="Kaminuma E."/>
            <person name="Suzuki Y."/>
            <person name="Nakamura Y."/>
            <person name="Tohno M."/>
        </authorList>
    </citation>
    <scope>NUCLEOTIDE SEQUENCE [LARGE SCALE GENOMIC DNA]</scope>
    <source>
        <strain evidence="11">DSM 25784 / JCM 18191 / LMG 30913 / SG25</strain>
    </source>
</reference>
<evidence type="ECO:0000256" key="5">
    <source>
        <dbReference type="ARBA" id="ARBA00022741"/>
    </source>
</evidence>
<dbReference type="EMBL" id="DF820486">
    <property type="protein sequence ID" value="GAK30521.1"/>
    <property type="molecule type" value="Genomic_DNA"/>
</dbReference>
<dbReference type="SMART" id="SM00382">
    <property type="entry name" value="AAA"/>
    <property type="match status" value="2"/>
</dbReference>
<organism evidence="10 11">
    <name type="scientific">Weissella oryzae (strain DSM 25784 / JCM 18191 / LMG 30913 / SG25)</name>
    <dbReference type="NCBI Taxonomy" id="1329250"/>
    <lineage>
        <taxon>Bacteria</taxon>
        <taxon>Bacillati</taxon>
        <taxon>Bacillota</taxon>
        <taxon>Bacilli</taxon>
        <taxon>Lactobacillales</taxon>
        <taxon>Lactobacillaceae</taxon>
        <taxon>Weissella</taxon>
    </lineage>
</organism>
<dbReference type="PROSITE" id="PS00211">
    <property type="entry name" value="ABC_TRANSPORTER_1"/>
    <property type="match status" value="1"/>
</dbReference>
<evidence type="ECO:0000256" key="1">
    <source>
        <dbReference type="ARBA" id="ARBA00004202"/>
    </source>
</evidence>
<keyword evidence="11" id="KW-1185">Reference proteome</keyword>
<dbReference type="Gene3D" id="3.40.50.300">
    <property type="entry name" value="P-loop containing nucleotide triphosphate hydrolases"/>
    <property type="match status" value="2"/>
</dbReference>
<dbReference type="OrthoDB" id="501320at2"/>
<keyword evidence="5" id="KW-0547">Nucleotide-binding</keyword>
<dbReference type="InterPro" id="IPR003439">
    <property type="entry name" value="ABC_transporter-like_ATP-bd"/>
</dbReference>
<dbReference type="GO" id="GO:0005524">
    <property type="term" value="F:ATP binding"/>
    <property type="evidence" value="ECO:0007669"/>
    <property type="project" value="UniProtKB-KW"/>
</dbReference>
<dbReference type="AlphaFoldDB" id="A0A069CZJ8"/>
<evidence type="ECO:0000256" key="2">
    <source>
        <dbReference type="ARBA" id="ARBA00005417"/>
    </source>
</evidence>
<dbReference type="RefSeq" id="WP_027698620.1">
    <property type="nucleotide sequence ID" value="NZ_DF820486.1"/>
</dbReference>
<dbReference type="CDD" id="cd03225">
    <property type="entry name" value="ABC_cobalt_CbiO_domain1"/>
    <property type="match status" value="2"/>
</dbReference>
<protein>
    <submittedName>
        <fullName evidence="10">ABC transporter ATP-binding protein</fullName>
    </submittedName>
</protein>
<evidence type="ECO:0000256" key="8">
    <source>
        <dbReference type="ARBA" id="ARBA00023136"/>
    </source>
</evidence>
<name>A0A069CZJ8_WEIOS</name>
<dbReference type="InterPro" id="IPR003593">
    <property type="entry name" value="AAA+_ATPase"/>
</dbReference>
<keyword evidence="3" id="KW-0813">Transport</keyword>
<dbReference type="STRING" id="1329250.WOSG25_031180"/>
<accession>A0A069CZJ8</accession>
<dbReference type="PANTHER" id="PTHR43553">
    <property type="entry name" value="HEAVY METAL TRANSPORTER"/>
    <property type="match status" value="1"/>
</dbReference>
<keyword evidence="4" id="KW-1003">Cell membrane</keyword>
<dbReference type="PROSITE" id="PS50893">
    <property type="entry name" value="ABC_TRANSPORTER_2"/>
    <property type="match status" value="2"/>
</dbReference>
<keyword evidence="6 10" id="KW-0067">ATP-binding</keyword>
<dbReference type="Proteomes" id="UP000030643">
    <property type="component" value="Unassembled WGS sequence"/>
</dbReference>
<evidence type="ECO:0000256" key="4">
    <source>
        <dbReference type="ARBA" id="ARBA00022475"/>
    </source>
</evidence>
<evidence type="ECO:0000313" key="11">
    <source>
        <dbReference type="Proteomes" id="UP000030643"/>
    </source>
</evidence>
<evidence type="ECO:0000259" key="9">
    <source>
        <dbReference type="PROSITE" id="PS50893"/>
    </source>
</evidence>
<gene>
    <name evidence="10" type="ORF">WOSG25_031180</name>
</gene>
<evidence type="ECO:0000256" key="7">
    <source>
        <dbReference type="ARBA" id="ARBA00022967"/>
    </source>
</evidence>
<comment type="similarity">
    <text evidence="2">Belongs to the ABC transporter superfamily.</text>
</comment>
<dbReference type="GO" id="GO:0043190">
    <property type="term" value="C:ATP-binding cassette (ABC) transporter complex"/>
    <property type="evidence" value="ECO:0007669"/>
    <property type="project" value="TreeGrafter"/>
</dbReference>
<dbReference type="InterPro" id="IPR050095">
    <property type="entry name" value="ECF_ABC_transporter_ATP-bd"/>
</dbReference>
<dbReference type="InterPro" id="IPR015856">
    <property type="entry name" value="ABC_transpr_CbiO/EcfA_su"/>
</dbReference>
<evidence type="ECO:0000313" key="10">
    <source>
        <dbReference type="EMBL" id="GAK30521.1"/>
    </source>
</evidence>